<dbReference type="EMBL" id="PIUM01000014">
    <property type="protein sequence ID" value="PKU24047.1"/>
    <property type="molecule type" value="Genomic_DNA"/>
</dbReference>
<name>A0A2N3PUH0_9PROT</name>
<keyword evidence="3" id="KW-0804">Transcription</keyword>
<evidence type="ECO:0000313" key="5">
    <source>
        <dbReference type="EMBL" id="PKU24047.1"/>
    </source>
</evidence>
<dbReference type="OrthoDB" id="7349109at2"/>
<dbReference type="PANTHER" id="PTHR42756">
    <property type="entry name" value="TRANSCRIPTIONAL REGULATOR, MARR"/>
    <property type="match status" value="1"/>
</dbReference>
<protein>
    <submittedName>
        <fullName evidence="5">Transcriptional regulator</fullName>
    </submittedName>
</protein>
<dbReference type="SUPFAM" id="SSF46785">
    <property type="entry name" value="Winged helix' DNA-binding domain"/>
    <property type="match status" value="1"/>
</dbReference>
<reference evidence="6" key="1">
    <citation type="submission" date="2017-12" db="EMBL/GenBank/DDBJ databases">
        <title>Draft genome sequence of Telmatospirillum siberiense 26-4b1T, an acidotolerant peatland alphaproteobacterium potentially involved in sulfur cycling.</title>
        <authorList>
            <person name="Hausmann B."/>
            <person name="Pjevac P."/>
            <person name="Schreck K."/>
            <person name="Herbold C.W."/>
            <person name="Daims H."/>
            <person name="Wagner M."/>
            <person name="Pester M."/>
            <person name="Loy A."/>
        </authorList>
    </citation>
    <scope>NUCLEOTIDE SEQUENCE [LARGE SCALE GENOMIC DNA]</scope>
    <source>
        <strain evidence="6">26-4b1</strain>
    </source>
</reference>
<keyword evidence="6" id="KW-1185">Reference proteome</keyword>
<dbReference type="InterPro" id="IPR036390">
    <property type="entry name" value="WH_DNA-bd_sf"/>
</dbReference>
<evidence type="ECO:0000256" key="2">
    <source>
        <dbReference type="ARBA" id="ARBA00023125"/>
    </source>
</evidence>
<feature type="domain" description="HTH marR-type" evidence="4">
    <location>
        <begin position="6"/>
        <end position="136"/>
    </location>
</feature>
<dbReference type="PANTHER" id="PTHR42756:SF1">
    <property type="entry name" value="TRANSCRIPTIONAL REPRESSOR OF EMRAB OPERON"/>
    <property type="match status" value="1"/>
</dbReference>
<evidence type="ECO:0000313" key="6">
    <source>
        <dbReference type="Proteomes" id="UP000233293"/>
    </source>
</evidence>
<dbReference type="Proteomes" id="UP000233293">
    <property type="component" value="Unassembled WGS sequence"/>
</dbReference>
<dbReference type="InterPro" id="IPR000835">
    <property type="entry name" value="HTH_MarR-typ"/>
</dbReference>
<organism evidence="5 6">
    <name type="scientific">Telmatospirillum siberiense</name>
    <dbReference type="NCBI Taxonomy" id="382514"/>
    <lineage>
        <taxon>Bacteria</taxon>
        <taxon>Pseudomonadati</taxon>
        <taxon>Pseudomonadota</taxon>
        <taxon>Alphaproteobacteria</taxon>
        <taxon>Rhodospirillales</taxon>
        <taxon>Rhodospirillaceae</taxon>
        <taxon>Telmatospirillum</taxon>
    </lineage>
</organism>
<dbReference type="InterPro" id="IPR036388">
    <property type="entry name" value="WH-like_DNA-bd_sf"/>
</dbReference>
<gene>
    <name evidence="5" type="ORF">CWS72_13165</name>
</gene>
<evidence type="ECO:0000259" key="4">
    <source>
        <dbReference type="PROSITE" id="PS50995"/>
    </source>
</evidence>
<dbReference type="SMART" id="SM00347">
    <property type="entry name" value="HTH_MARR"/>
    <property type="match status" value="1"/>
</dbReference>
<dbReference type="PROSITE" id="PS50995">
    <property type="entry name" value="HTH_MARR_2"/>
    <property type="match status" value="1"/>
</dbReference>
<dbReference type="PRINTS" id="PR00598">
    <property type="entry name" value="HTHMARR"/>
</dbReference>
<dbReference type="Gene3D" id="1.10.10.10">
    <property type="entry name" value="Winged helix-like DNA-binding domain superfamily/Winged helix DNA-binding domain"/>
    <property type="match status" value="1"/>
</dbReference>
<sequence>MEGRLEQEVFHVIRRLMHEHTARWQQMLPDLTKPQYAVLSAIAERPGIEQMRLVDAAASSKATLAEMLNRLEERGIIVRRQDDIDRRRRFVHLTEAGQAMLTTAQPFARQTDEVFLNRLLPSERKNLQRLLGLMLVP</sequence>
<evidence type="ECO:0000256" key="1">
    <source>
        <dbReference type="ARBA" id="ARBA00023015"/>
    </source>
</evidence>
<accession>A0A2N3PUH0</accession>
<dbReference type="GO" id="GO:0003677">
    <property type="term" value="F:DNA binding"/>
    <property type="evidence" value="ECO:0007669"/>
    <property type="project" value="UniProtKB-KW"/>
</dbReference>
<keyword evidence="1" id="KW-0805">Transcription regulation</keyword>
<evidence type="ECO:0000256" key="3">
    <source>
        <dbReference type="ARBA" id="ARBA00023163"/>
    </source>
</evidence>
<dbReference type="Pfam" id="PF01047">
    <property type="entry name" value="MarR"/>
    <property type="match status" value="1"/>
</dbReference>
<dbReference type="RefSeq" id="WP_101251078.1">
    <property type="nucleotide sequence ID" value="NZ_PIUM01000014.1"/>
</dbReference>
<proteinExistence type="predicted"/>
<dbReference type="GO" id="GO:0003700">
    <property type="term" value="F:DNA-binding transcription factor activity"/>
    <property type="evidence" value="ECO:0007669"/>
    <property type="project" value="InterPro"/>
</dbReference>
<keyword evidence="2" id="KW-0238">DNA-binding</keyword>
<comment type="caution">
    <text evidence="5">The sequence shown here is derived from an EMBL/GenBank/DDBJ whole genome shotgun (WGS) entry which is preliminary data.</text>
</comment>
<dbReference type="AlphaFoldDB" id="A0A2N3PUH0"/>